<evidence type="ECO:0000256" key="6">
    <source>
        <dbReference type="ARBA" id="ARBA00023136"/>
    </source>
</evidence>
<evidence type="ECO:0000256" key="1">
    <source>
        <dbReference type="ARBA" id="ARBA00004429"/>
    </source>
</evidence>
<dbReference type="OrthoDB" id="9790209at2"/>
<dbReference type="AlphaFoldDB" id="A0A291M435"/>
<evidence type="ECO:0000313" key="9">
    <source>
        <dbReference type="EMBL" id="ATI43679.1"/>
    </source>
</evidence>
<dbReference type="KEGG" id="cmag:CBW24_16105"/>
<geneLocation type="plasmid" evidence="10">
    <name>pdy25-b</name>
</geneLocation>
<feature type="transmembrane region" description="Helical" evidence="7">
    <location>
        <begin position="312"/>
        <end position="334"/>
    </location>
</feature>
<keyword evidence="3 7" id="KW-0997">Cell inner membrane</keyword>
<name>A0A291M435_9RHOB</name>
<keyword evidence="7" id="KW-0813">Transport</keyword>
<keyword evidence="5 7" id="KW-1133">Transmembrane helix</keyword>
<dbReference type="GO" id="GO:0005886">
    <property type="term" value="C:plasma membrane"/>
    <property type="evidence" value="ECO:0007669"/>
    <property type="project" value="UniProtKB-SubCell"/>
</dbReference>
<keyword evidence="10" id="KW-1185">Reference proteome</keyword>
<dbReference type="PANTHER" id="PTHR33362">
    <property type="entry name" value="SIALIC ACID TRAP TRANSPORTER PERMEASE PROTEIN SIAT-RELATED"/>
    <property type="match status" value="1"/>
</dbReference>
<gene>
    <name evidence="9" type="ORF">CBW24_16105</name>
</gene>
<dbReference type="RefSeq" id="WP_097374410.1">
    <property type="nucleotide sequence ID" value="NZ_CP021406.1"/>
</dbReference>
<feature type="transmembrane region" description="Helical" evidence="7">
    <location>
        <begin position="279"/>
        <end position="300"/>
    </location>
</feature>
<keyword evidence="2" id="KW-1003">Cell membrane</keyword>
<accession>A0A291M435</accession>
<evidence type="ECO:0000256" key="7">
    <source>
        <dbReference type="RuleBase" id="RU369079"/>
    </source>
</evidence>
<evidence type="ECO:0000256" key="3">
    <source>
        <dbReference type="ARBA" id="ARBA00022519"/>
    </source>
</evidence>
<sequence length="431" mass="45745">MMILGYLSFLVLIVLIVLGIPIGLSLIAIGVVGLVLVGEVSTAMTQTTIVLWSEGTKFILIALPFYIMMGNLVYRTGIARNIFMTASYWLGWLPGGLAIASVFACAGFGAVSGSSTATARTMGAIVIPEMRRHGYSMQLASGVLSSSGTLGILIPPSIILIFYGLMTETSIGDLFVAGIIPGLCIAVLFSVIVMASAMIWPESAGGKTVAATVSWRERFVSLLSVLPVLAIFAFILAGLYLGVFTPTEAAVFGVVAVLVYGAIARNLPIAAIRDALLDSVLTTAMLYLIIVGGTLYTRFLAQTGMIADLENLVIAMDLSYFSFILVITLIYLALGCVLDLFGMLILTVPILFPIATQLGIDPVWFGIYIVVVAEVGLITPPVGVNVYVIYAVAKDVPLGRIFLGCVPFVLGMLFFIACMAVFPEIVLTLVH</sequence>
<dbReference type="Pfam" id="PF06808">
    <property type="entry name" value="DctM"/>
    <property type="match status" value="1"/>
</dbReference>
<comment type="subcellular location">
    <subcellularLocation>
        <location evidence="1 7">Cell inner membrane</location>
        <topology evidence="1 7">Multi-pass membrane protein</topology>
    </subcellularLocation>
</comment>
<dbReference type="PANTHER" id="PTHR33362:SF5">
    <property type="entry name" value="C4-DICARBOXYLATE TRAP TRANSPORTER LARGE PERMEASE PROTEIN DCTM"/>
    <property type="match status" value="1"/>
</dbReference>
<evidence type="ECO:0000256" key="4">
    <source>
        <dbReference type="ARBA" id="ARBA00022692"/>
    </source>
</evidence>
<comment type="similarity">
    <text evidence="7">Belongs to the TRAP transporter large permease family.</text>
</comment>
<feature type="transmembrane region" description="Helical" evidence="7">
    <location>
        <begin position="366"/>
        <end position="389"/>
    </location>
</feature>
<evidence type="ECO:0000256" key="5">
    <source>
        <dbReference type="ARBA" id="ARBA00022989"/>
    </source>
</evidence>
<keyword evidence="4 7" id="KW-0812">Transmembrane</keyword>
<comment type="subunit">
    <text evidence="7">The complex comprises the extracytoplasmic solute receptor protein and the two transmembrane proteins.</text>
</comment>
<organism evidence="9 10">
    <name type="scientific">Pacificitalea manganoxidans</name>
    <dbReference type="NCBI Taxonomy" id="1411902"/>
    <lineage>
        <taxon>Bacteria</taxon>
        <taxon>Pseudomonadati</taxon>
        <taxon>Pseudomonadota</taxon>
        <taxon>Alphaproteobacteria</taxon>
        <taxon>Rhodobacterales</taxon>
        <taxon>Paracoccaceae</taxon>
        <taxon>Pacificitalea</taxon>
    </lineage>
</organism>
<comment type="function">
    <text evidence="7">Part of the tripartite ATP-independent periplasmic (TRAP) transport system.</text>
</comment>
<dbReference type="EMBL" id="CP021406">
    <property type="protein sequence ID" value="ATI43679.1"/>
    <property type="molecule type" value="Genomic_DNA"/>
</dbReference>
<dbReference type="GO" id="GO:0022857">
    <property type="term" value="F:transmembrane transporter activity"/>
    <property type="evidence" value="ECO:0007669"/>
    <property type="project" value="UniProtKB-UniRule"/>
</dbReference>
<evidence type="ECO:0000313" key="10">
    <source>
        <dbReference type="Proteomes" id="UP000219050"/>
    </source>
</evidence>
<feature type="transmembrane region" description="Helical" evidence="7">
    <location>
        <begin position="49"/>
        <end position="69"/>
    </location>
</feature>
<dbReference type="InterPro" id="IPR010656">
    <property type="entry name" value="DctM"/>
</dbReference>
<reference evidence="9 10" key="1">
    <citation type="submission" date="2017-05" db="EMBL/GenBank/DDBJ databases">
        <title>Comparative genomic and metabolic analysis of manganese-oxidizing mechanisms in Celeribater manganoxidans DY25T: its adaption to the environment of polymetallic nodule.</title>
        <authorList>
            <person name="Wang X."/>
        </authorList>
    </citation>
    <scope>NUCLEOTIDE SEQUENCE [LARGE SCALE GENOMIC DNA]</scope>
    <source>
        <strain evidence="9 10">DY25</strain>
        <plasmid evidence="10">pdy25-b</plasmid>
    </source>
</reference>
<feature type="transmembrane region" description="Helical" evidence="7">
    <location>
        <begin position="401"/>
        <end position="422"/>
    </location>
</feature>
<protein>
    <recommendedName>
        <fullName evidence="7">TRAP transporter large permease protein</fullName>
    </recommendedName>
</protein>
<feature type="domain" description="TRAP C4-dicarboxylate transport system permease DctM subunit" evidence="8">
    <location>
        <begin position="9"/>
        <end position="425"/>
    </location>
</feature>
<feature type="transmembrane region" description="Helical" evidence="7">
    <location>
        <begin position="89"/>
        <end position="111"/>
    </location>
</feature>
<feature type="transmembrane region" description="Helical" evidence="7">
    <location>
        <begin position="220"/>
        <end position="243"/>
    </location>
</feature>
<evidence type="ECO:0000256" key="2">
    <source>
        <dbReference type="ARBA" id="ARBA00022475"/>
    </source>
</evidence>
<dbReference type="InterPro" id="IPR004681">
    <property type="entry name" value="TRAP_DctM"/>
</dbReference>
<keyword evidence="6 7" id="KW-0472">Membrane</keyword>
<proteinExistence type="inferred from homology"/>
<dbReference type="Proteomes" id="UP000219050">
    <property type="component" value="Plasmid pDY25-B"/>
</dbReference>
<feature type="transmembrane region" description="Helical" evidence="7">
    <location>
        <begin position="175"/>
        <end position="200"/>
    </location>
</feature>
<dbReference type="PIRSF" id="PIRSF006066">
    <property type="entry name" value="HI0050"/>
    <property type="match status" value="1"/>
</dbReference>
<feature type="transmembrane region" description="Helical" evidence="7">
    <location>
        <begin position="6"/>
        <end position="37"/>
    </location>
</feature>
<dbReference type="NCBIfam" id="TIGR00786">
    <property type="entry name" value="dctM"/>
    <property type="match status" value="1"/>
</dbReference>
<feature type="transmembrane region" description="Helical" evidence="7">
    <location>
        <begin position="139"/>
        <end position="163"/>
    </location>
</feature>
<keyword evidence="9" id="KW-0614">Plasmid</keyword>
<feature type="transmembrane region" description="Helical" evidence="7">
    <location>
        <begin position="249"/>
        <end position="267"/>
    </location>
</feature>
<evidence type="ECO:0000259" key="8">
    <source>
        <dbReference type="Pfam" id="PF06808"/>
    </source>
</evidence>